<dbReference type="InParanoid" id="A0A3B5RBE5"/>
<reference evidence="3" key="1">
    <citation type="submission" date="2012-01" db="EMBL/GenBank/DDBJ databases">
        <authorList>
            <person name="Walter R."/>
            <person name="Schartl M."/>
            <person name="Warren W."/>
        </authorList>
    </citation>
    <scope>NUCLEOTIDE SEQUENCE [LARGE SCALE GENOMIC DNA]</scope>
    <source>
        <strain evidence="3">JP 163 A</strain>
    </source>
</reference>
<dbReference type="AlphaFoldDB" id="A0A3B5RBE5"/>
<reference evidence="2" key="3">
    <citation type="submission" date="2025-08" db="UniProtKB">
        <authorList>
            <consortium name="Ensembl"/>
        </authorList>
    </citation>
    <scope>IDENTIFICATION</scope>
    <source>
        <strain evidence="2">JP 163 A</strain>
    </source>
</reference>
<evidence type="ECO:0000259" key="1">
    <source>
        <dbReference type="PROSITE" id="PS50878"/>
    </source>
</evidence>
<dbReference type="OMA" id="SHMENTI"/>
<proteinExistence type="predicted"/>
<sequence length="803" mass="93558">MLNPHMVKSTSNFIDSIHSLGLYPLITKPSRITTQSSTLIDNIFTNYMESKLRSGLLINDISDHLPVFVILEDVCRKINKVTNITYKRIISEDSIRALRNDLQSQNWKVLYEERNIDKAFDIFTKIFKAFYDKNCPIVTCNYRQKNKHKPWITKGIHNACKKKNNLYKQFIKYKTVEAEQKYKSYKNKLTIIMRKCKTDYYSKILENNKLNIKGIWKTLHSLIRKNSSNTTHPKYIIYNDKTLNEKVGIVNGFNEYFVNVGPTLAEQINKSNPLDVDSSEICIKQNTSSMYLKPVDKIEIKEIVNQCNNKKSMDWKDINMSLIKQIIDDVADPLTYICNLSFISGTFPNAMKIAKVIPLFKSGDKNIISNYRPVSLLCQFSKILEKVFSKRLDNFIEKQNILTDCQYGFREKRSTSMALMALTEEIIDNMDKKKCAIGVFLDLKKAFDTINHDMLLKKLERYGIRGVPLNWIRSYIGERKQFVELDGQKSDVLNITCGVPQGSVLGPKLFILYINDIVKISNLIKYIIFADDTSIFCTGENIQQLSKVINIEIEKLQHWLKNNKLFVNLDKTKFMIFGDNKKQENNPIKISIDSVNLEEVHEIKFLGVTLDNKFSWKTHIGQVKSKIAKSVAVIRRINFVLDYKSLFILYNTLIAPHLTYCVEVWGNTYKTNLQPLYLLQKQSIRILHKVGYWDHTNQLFIKSNILKFWDLVTFKTTQFMFKVRHQKLPHSIQEMFADREGGYYLRGEGYFKKQHIRTTRKSFCLSVCGVNVWNGLNDELKQITNVNQFKKLIKAELISKYAV</sequence>
<reference evidence="2" key="4">
    <citation type="submission" date="2025-09" db="UniProtKB">
        <authorList>
            <consortium name="Ensembl"/>
        </authorList>
    </citation>
    <scope>IDENTIFICATION</scope>
    <source>
        <strain evidence="2">JP 163 A</strain>
    </source>
</reference>
<dbReference type="PROSITE" id="PS50878">
    <property type="entry name" value="RT_POL"/>
    <property type="match status" value="1"/>
</dbReference>
<organism evidence="2 3">
    <name type="scientific">Xiphophorus maculatus</name>
    <name type="common">Southern platyfish</name>
    <name type="synonym">Platypoecilus maculatus</name>
    <dbReference type="NCBI Taxonomy" id="8083"/>
    <lineage>
        <taxon>Eukaryota</taxon>
        <taxon>Metazoa</taxon>
        <taxon>Chordata</taxon>
        <taxon>Craniata</taxon>
        <taxon>Vertebrata</taxon>
        <taxon>Euteleostomi</taxon>
        <taxon>Actinopterygii</taxon>
        <taxon>Neopterygii</taxon>
        <taxon>Teleostei</taxon>
        <taxon>Neoteleostei</taxon>
        <taxon>Acanthomorphata</taxon>
        <taxon>Ovalentaria</taxon>
        <taxon>Atherinomorphae</taxon>
        <taxon>Cyprinodontiformes</taxon>
        <taxon>Poeciliidae</taxon>
        <taxon>Poeciliinae</taxon>
        <taxon>Xiphophorus</taxon>
    </lineage>
</organism>
<dbReference type="SUPFAM" id="SSF56672">
    <property type="entry name" value="DNA/RNA polymerases"/>
    <property type="match status" value="1"/>
</dbReference>
<dbReference type="CDD" id="cd01650">
    <property type="entry name" value="RT_nLTR_like"/>
    <property type="match status" value="1"/>
</dbReference>
<protein>
    <recommendedName>
        <fullName evidence="1">Reverse transcriptase domain-containing protein</fullName>
    </recommendedName>
</protein>
<evidence type="ECO:0000313" key="3">
    <source>
        <dbReference type="Proteomes" id="UP000002852"/>
    </source>
</evidence>
<accession>A0A3B5RBE5</accession>
<dbReference type="PANTHER" id="PTHR33332">
    <property type="entry name" value="REVERSE TRANSCRIPTASE DOMAIN-CONTAINING PROTEIN"/>
    <property type="match status" value="1"/>
</dbReference>
<evidence type="ECO:0000313" key="2">
    <source>
        <dbReference type="Ensembl" id="ENSXMAP00000041103.1"/>
    </source>
</evidence>
<dbReference type="Pfam" id="PF00078">
    <property type="entry name" value="RVT_1"/>
    <property type="match status" value="1"/>
</dbReference>
<dbReference type="GeneTree" id="ENSGT01060000248530"/>
<dbReference type="InterPro" id="IPR000477">
    <property type="entry name" value="RT_dom"/>
</dbReference>
<dbReference type="Proteomes" id="UP000002852">
    <property type="component" value="Unassembled WGS sequence"/>
</dbReference>
<keyword evidence="3" id="KW-1185">Reference proteome</keyword>
<name>A0A3B5RBE5_XIPMA</name>
<feature type="domain" description="Reverse transcriptase" evidence="1">
    <location>
        <begin position="340"/>
        <end position="610"/>
    </location>
</feature>
<dbReference type="InterPro" id="IPR043502">
    <property type="entry name" value="DNA/RNA_pol_sf"/>
</dbReference>
<reference evidence="3" key="2">
    <citation type="journal article" date="2013" name="Nat. Genet.">
        <title>The genome of the platyfish, Xiphophorus maculatus, provides insights into evolutionary adaptation and several complex traits.</title>
        <authorList>
            <person name="Schartl M."/>
            <person name="Walter R.B."/>
            <person name="Shen Y."/>
            <person name="Garcia T."/>
            <person name="Catchen J."/>
            <person name="Amores A."/>
            <person name="Braasch I."/>
            <person name="Chalopin D."/>
            <person name="Volff J.N."/>
            <person name="Lesch K.P."/>
            <person name="Bisazza A."/>
            <person name="Minx P."/>
            <person name="Hillier L."/>
            <person name="Wilson R.K."/>
            <person name="Fuerstenberg S."/>
            <person name="Boore J."/>
            <person name="Searle S."/>
            <person name="Postlethwait J.H."/>
            <person name="Warren W.C."/>
        </authorList>
    </citation>
    <scope>NUCLEOTIDE SEQUENCE [LARGE SCALE GENOMIC DNA]</scope>
    <source>
        <strain evidence="3">JP 163 A</strain>
    </source>
</reference>
<dbReference type="STRING" id="8083.ENSXMAP00000041103"/>
<dbReference type="Ensembl" id="ENSXMAT00000024280.1">
    <property type="protein sequence ID" value="ENSXMAP00000041103.1"/>
    <property type="gene ID" value="ENSXMAG00000023609.1"/>
</dbReference>